<name>A0A5B3FSD3_9BACT</name>
<feature type="domain" description="Tyr recombinase" evidence="4">
    <location>
        <begin position="137"/>
        <end position="318"/>
    </location>
</feature>
<dbReference type="InterPro" id="IPR010998">
    <property type="entry name" value="Integrase_recombinase_N"/>
</dbReference>
<evidence type="ECO:0000256" key="2">
    <source>
        <dbReference type="ARBA" id="ARBA00023125"/>
    </source>
</evidence>
<dbReference type="InterPro" id="IPR002104">
    <property type="entry name" value="Integrase_catalytic"/>
</dbReference>
<accession>A0A5B3FSD3</accession>
<evidence type="ECO:0000256" key="3">
    <source>
        <dbReference type="ARBA" id="ARBA00023172"/>
    </source>
</evidence>
<dbReference type="AlphaFoldDB" id="A0A5B3FSD3"/>
<dbReference type="Pfam" id="PF00589">
    <property type="entry name" value="Phage_integrase"/>
    <property type="match status" value="1"/>
</dbReference>
<dbReference type="CDD" id="cd01185">
    <property type="entry name" value="INTN1_C_like"/>
    <property type="match status" value="1"/>
</dbReference>
<reference evidence="5 6" key="1">
    <citation type="journal article" date="2019" name="Nat. Med.">
        <title>A library of human gut bacterial isolates paired with longitudinal multiomics data enables mechanistic microbiome research.</title>
        <authorList>
            <person name="Poyet M."/>
            <person name="Groussin M."/>
            <person name="Gibbons S.M."/>
            <person name="Avila-Pacheco J."/>
            <person name="Jiang X."/>
            <person name="Kearney S.M."/>
            <person name="Perrotta A.R."/>
            <person name="Berdy B."/>
            <person name="Zhao S."/>
            <person name="Lieberman T.D."/>
            <person name="Swanson P.K."/>
            <person name="Smith M."/>
            <person name="Roesemann S."/>
            <person name="Alexander J.E."/>
            <person name="Rich S.A."/>
            <person name="Livny J."/>
            <person name="Vlamakis H."/>
            <person name="Clish C."/>
            <person name="Bullock K."/>
            <person name="Deik A."/>
            <person name="Scott J."/>
            <person name="Pierce K.A."/>
            <person name="Xavier R.J."/>
            <person name="Alm E.J."/>
        </authorList>
    </citation>
    <scope>NUCLEOTIDE SEQUENCE [LARGE SCALE GENOMIC DNA]</scope>
    <source>
        <strain evidence="5 6">BIOML-A2</strain>
    </source>
</reference>
<proteinExistence type="inferred from homology"/>
<evidence type="ECO:0000313" key="5">
    <source>
        <dbReference type="EMBL" id="KAA2364323.1"/>
    </source>
</evidence>
<dbReference type="GeneID" id="92756347"/>
<comment type="similarity">
    <text evidence="1">Belongs to the 'phage' integrase family.</text>
</comment>
<dbReference type="Gene3D" id="1.10.150.130">
    <property type="match status" value="1"/>
</dbReference>
<dbReference type="GO" id="GO:0015074">
    <property type="term" value="P:DNA integration"/>
    <property type="evidence" value="ECO:0007669"/>
    <property type="project" value="InterPro"/>
</dbReference>
<dbReference type="EMBL" id="VVXK01000044">
    <property type="protein sequence ID" value="KAA2364323.1"/>
    <property type="molecule type" value="Genomic_DNA"/>
</dbReference>
<dbReference type="RefSeq" id="WP_044054606.1">
    <property type="nucleotide sequence ID" value="NZ_CATXTW010000047.1"/>
</dbReference>
<dbReference type="SUPFAM" id="SSF56349">
    <property type="entry name" value="DNA breaking-rejoining enzymes"/>
    <property type="match status" value="1"/>
</dbReference>
<evidence type="ECO:0000256" key="1">
    <source>
        <dbReference type="ARBA" id="ARBA00008857"/>
    </source>
</evidence>
<dbReference type="InterPro" id="IPR013762">
    <property type="entry name" value="Integrase-like_cat_sf"/>
</dbReference>
<evidence type="ECO:0000259" key="4">
    <source>
        <dbReference type="PROSITE" id="PS51898"/>
    </source>
</evidence>
<dbReference type="Pfam" id="PF13102">
    <property type="entry name" value="Phage_int_SAM_5"/>
    <property type="match status" value="1"/>
</dbReference>
<dbReference type="InterPro" id="IPR050090">
    <property type="entry name" value="Tyrosine_recombinase_XerCD"/>
</dbReference>
<dbReference type="GO" id="GO:0006310">
    <property type="term" value="P:DNA recombination"/>
    <property type="evidence" value="ECO:0007669"/>
    <property type="project" value="UniProtKB-KW"/>
</dbReference>
<dbReference type="PROSITE" id="PS51898">
    <property type="entry name" value="TYR_RECOMBINASE"/>
    <property type="match status" value="1"/>
</dbReference>
<evidence type="ECO:0000313" key="6">
    <source>
        <dbReference type="Proteomes" id="UP000323567"/>
    </source>
</evidence>
<comment type="caution">
    <text evidence="5">The sequence shown here is derived from an EMBL/GenBank/DDBJ whole genome shotgun (WGS) entry which is preliminary data.</text>
</comment>
<gene>
    <name evidence="5" type="ORF">F2Y13_15575</name>
</gene>
<dbReference type="InterPro" id="IPR025269">
    <property type="entry name" value="SAM-like_dom"/>
</dbReference>
<dbReference type="PANTHER" id="PTHR30349">
    <property type="entry name" value="PHAGE INTEGRASE-RELATED"/>
    <property type="match status" value="1"/>
</dbReference>
<dbReference type="GO" id="GO:0003677">
    <property type="term" value="F:DNA binding"/>
    <property type="evidence" value="ECO:0007669"/>
    <property type="project" value="UniProtKB-KW"/>
</dbReference>
<dbReference type="Gene3D" id="1.10.443.10">
    <property type="entry name" value="Intergrase catalytic core"/>
    <property type="match status" value="1"/>
</dbReference>
<keyword evidence="2" id="KW-0238">DNA-binding</keyword>
<sequence length="323" mass="36889">MMHLPDLTGMSCLAYMGQAVFAGATRNKTLPDFISCFARHVGECERTGRNGSTANYRMAYRMLVRYVGGGKLPPEQFTAEWLEHYERWLLARGLGTNSVVFHMRSLRAVYNRAVEQGLFPAAGSNPFRRRLIKQVATRKRALPRETLRRIGGADLSALHPKYALARDLFMFSFYTRGMSFVDMIYLRKSDVRDGVLTYRRKKTGQTLSLRVEAPLQKIIDRYDSDSPYVLPVLTADDSYRAYRQQQRELNKFIRKIGELLGISEPLTFYVARHSWATLARDCGTPLTVISAGMGHTSERTTRVYLAQLDRSVIDKANRKIINL</sequence>
<keyword evidence="3" id="KW-0233">DNA recombination</keyword>
<dbReference type="InterPro" id="IPR011010">
    <property type="entry name" value="DNA_brk_join_enz"/>
</dbReference>
<organism evidence="5 6">
    <name type="scientific">Alistipes shahii</name>
    <dbReference type="NCBI Taxonomy" id="328814"/>
    <lineage>
        <taxon>Bacteria</taxon>
        <taxon>Pseudomonadati</taxon>
        <taxon>Bacteroidota</taxon>
        <taxon>Bacteroidia</taxon>
        <taxon>Bacteroidales</taxon>
        <taxon>Rikenellaceae</taxon>
        <taxon>Alistipes</taxon>
    </lineage>
</organism>
<dbReference type="PANTHER" id="PTHR30349:SF64">
    <property type="entry name" value="PROPHAGE INTEGRASE INTD-RELATED"/>
    <property type="match status" value="1"/>
</dbReference>
<dbReference type="Proteomes" id="UP000323567">
    <property type="component" value="Unassembled WGS sequence"/>
</dbReference>
<protein>
    <submittedName>
        <fullName evidence="5">Site-specific integrase</fullName>
    </submittedName>
</protein>